<proteinExistence type="predicted"/>
<protein>
    <submittedName>
        <fullName evidence="1">Uncharacterized protein</fullName>
    </submittedName>
</protein>
<evidence type="ECO:0000313" key="2">
    <source>
        <dbReference type="Proteomes" id="UP001732700"/>
    </source>
</evidence>
<evidence type="ECO:0000313" key="1">
    <source>
        <dbReference type="EnsemblPlants" id="AVESA.00010b.r2.1DG0141820.1.CDS.1"/>
    </source>
</evidence>
<dbReference type="EnsemblPlants" id="AVESA.00010b.r2.1DG0141820.1">
    <property type="protein sequence ID" value="AVESA.00010b.r2.1DG0141820.1.CDS.1"/>
    <property type="gene ID" value="AVESA.00010b.r2.1DG0141820"/>
</dbReference>
<keyword evidence="2" id="KW-1185">Reference proteome</keyword>
<name>A0ACD5TX04_AVESA</name>
<sequence>MYPRQVKCKAISMANVKLVAVVACTLVILLDASTCALARHHGKPDPCSGEDDVSVPGTLHKHKKPGHCPSPGGGGGGTPGIMTVNGFEKGEDGGGPSECDGKYHSDKDMIVALSTRWYAGGRRCHKPIRITSKHNGRTVVARVVDECDSNHGCKDNIVDTSQAVWDALGLDSNIGEVPVTWSDA</sequence>
<reference evidence="1" key="2">
    <citation type="submission" date="2025-09" db="UniProtKB">
        <authorList>
            <consortium name="EnsemblPlants"/>
        </authorList>
    </citation>
    <scope>IDENTIFICATION</scope>
</reference>
<accession>A0ACD5TX04</accession>
<dbReference type="Proteomes" id="UP001732700">
    <property type="component" value="Chromosome 1D"/>
</dbReference>
<organism evidence="1 2">
    <name type="scientific">Avena sativa</name>
    <name type="common">Oat</name>
    <dbReference type="NCBI Taxonomy" id="4498"/>
    <lineage>
        <taxon>Eukaryota</taxon>
        <taxon>Viridiplantae</taxon>
        <taxon>Streptophyta</taxon>
        <taxon>Embryophyta</taxon>
        <taxon>Tracheophyta</taxon>
        <taxon>Spermatophyta</taxon>
        <taxon>Magnoliopsida</taxon>
        <taxon>Liliopsida</taxon>
        <taxon>Poales</taxon>
        <taxon>Poaceae</taxon>
        <taxon>BOP clade</taxon>
        <taxon>Pooideae</taxon>
        <taxon>Poodae</taxon>
        <taxon>Poeae</taxon>
        <taxon>Poeae Chloroplast Group 1 (Aveneae type)</taxon>
        <taxon>Aveninae</taxon>
        <taxon>Avena</taxon>
    </lineage>
</organism>
<reference evidence="1" key="1">
    <citation type="submission" date="2021-05" db="EMBL/GenBank/DDBJ databases">
        <authorList>
            <person name="Scholz U."/>
            <person name="Mascher M."/>
            <person name="Fiebig A."/>
        </authorList>
    </citation>
    <scope>NUCLEOTIDE SEQUENCE [LARGE SCALE GENOMIC DNA]</scope>
</reference>